<dbReference type="Proteomes" id="UP000790787">
    <property type="component" value="Chromosome 2"/>
</dbReference>
<name>A0AC58S9Z6_TOBAC</name>
<evidence type="ECO:0000313" key="1">
    <source>
        <dbReference type="Proteomes" id="UP000790787"/>
    </source>
</evidence>
<accession>A0AC58S9Z6</accession>
<gene>
    <name evidence="2" type="primary">LOC142166437</name>
</gene>
<reference evidence="1" key="1">
    <citation type="journal article" date="2014" name="Nat. Commun.">
        <title>The tobacco genome sequence and its comparison with those of tomato and potato.</title>
        <authorList>
            <person name="Sierro N."/>
            <person name="Battey J.N."/>
            <person name="Ouadi S."/>
            <person name="Bakaher N."/>
            <person name="Bovet L."/>
            <person name="Willig A."/>
            <person name="Goepfert S."/>
            <person name="Peitsch M.C."/>
            <person name="Ivanov N.V."/>
        </authorList>
    </citation>
    <scope>NUCLEOTIDE SEQUENCE [LARGE SCALE GENOMIC DNA]</scope>
</reference>
<proteinExistence type="predicted"/>
<dbReference type="RefSeq" id="XP_075081817.1">
    <property type="nucleotide sequence ID" value="XM_075225716.1"/>
</dbReference>
<sequence>MTWHKRIPFKWSFCIWRDIINKLHTDDMVISFGQPTVTRCVCCIKPQAKSVDHTFSLGHFAKAIWKKFTGPVAFPFQAMPLRLLLIKWWMQKSRHDAHKLLMDTLPIIICLNLWKNICSARYGSKQSSMIRVLFSINFDINLLLKATYPSFHWPLHWNELYSIVETMQHHIYTSQVTWHKLEDGFVKMNSDGSALSNPGKIGAGVIIRDHLGRFIHAIASPPGEGTNNMTETEAVIISMKWCLENSHFKVHLEADFALLVHWINHEYEPHWSLEMQLQKLIDLCFRCHELKCSHVYREANCPSDSLSELSYDLTQITHFENILDLPRQIKMCGINSFGILSVRNQSGDTSRYKRQVQIIDEFSKRSISISDAQSLASVPITLGLSQGFCKFVTTGKHFW</sequence>
<keyword evidence="1" id="KW-1185">Reference proteome</keyword>
<organism evidence="1 2">
    <name type="scientific">Nicotiana tabacum</name>
    <name type="common">Common tobacco</name>
    <dbReference type="NCBI Taxonomy" id="4097"/>
    <lineage>
        <taxon>Eukaryota</taxon>
        <taxon>Viridiplantae</taxon>
        <taxon>Streptophyta</taxon>
        <taxon>Embryophyta</taxon>
        <taxon>Tracheophyta</taxon>
        <taxon>Spermatophyta</taxon>
        <taxon>Magnoliopsida</taxon>
        <taxon>eudicotyledons</taxon>
        <taxon>Gunneridae</taxon>
        <taxon>Pentapetalae</taxon>
        <taxon>asterids</taxon>
        <taxon>lamiids</taxon>
        <taxon>Solanales</taxon>
        <taxon>Solanaceae</taxon>
        <taxon>Nicotianoideae</taxon>
        <taxon>Nicotianeae</taxon>
        <taxon>Nicotiana</taxon>
    </lineage>
</organism>
<protein>
    <submittedName>
        <fullName evidence="2">Uncharacterized protein LOC142166437</fullName>
    </submittedName>
</protein>
<evidence type="ECO:0000313" key="2">
    <source>
        <dbReference type="RefSeq" id="XP_075081817.1"/>
    </source>
</evidence>
<reference evidence="2" key="2">
    <citation type="submission" date="2025-08" db="UniProtKB">
        <authorList>
            <consortium name="RefSeq"/>
        </authorList>
    </citation>
    <scope>IDENTIFICATION</scope>
    <source>
        <tissue evidence="2">Leaf</tissue>
    </source>
</reference>